<evidence type="ECO:0000256" key="4">
    <source>
        <dbReference type="ARBA" id="ARBA00022692"/>
    </source>
</evidence>
<feature type="transmembrane region" description="Helical" evidence="7">
    <location>
        <begin position="266"/>
        <end position="284"/>
    </location>
</feature>
<keyword evidence="3" id="KW-1003">Cell membrane</keyword>
<dbReference type="Proteomes" id="UP001381693">
    <property type="component" value="Unassembled WGS sequence"/>
</dbReference>
<dbReference type="GO" id="GO:0044341">
    <property type="term" value="P:sodium-dependent phosphate transport"/>
    <property type="evidence" value="ECO:0007669"/>
    <property type="project" value="InterPro"/>
</dbReference>
<feature type="transmembrane region" description="Helical" evidence="7">
    <location>
        <begin position="332"/>
        <end position="354"/>
    </location>
</feature>
<accession>A0AAN9A482</accession>
<feature type="transmembrane region" description="Helical" evidence="7">
    <location>
        <begin position="193"/>
        <end position="213"/>
    </location>
</feature>
<comment type="similarity">
    <text evidence="2">Belongs to the SLC34A transporter family.</text>
</comment>
<dbReference type="InterPro" id="IPR003841">
    <property type="entry name" value="Na/Pi_transpt"/>
</dbReference>
<feature type="transmembrane region" description="Helical" evidence="7">
    <location>
        <begin position="304"/>
        <end position="325"/>
    </location>
</feature>
<evidence type="ECO:0000313" key="9">
    <source>
        <dbReference type="Proteomes" id="UP001381693"/>
    </source>
</evidence>
<evidence type="ECO:0000256" key="5">
    <source>
        <dbReference type="ARBA" id="ARBA00022989"/>
    </source>
</evidence>
<proteinExistence type="inferred from homology"/>
<name>A0AAN9A482_HALRR</name>
<gene>
    <name evidence="8" type="ORF">SK128_026550</name>
</gene>
<evidence type="ECO:0000256" key="1">
    <source>
        <dbReference type="ARBA" id="ARBA00004424"/>
    </source>
</evidence>
<evidence type="ECO:0000256" key="2">
    <source>
        <dbReference type="ARBA" id="ARBA00005808"/>
    </source>
</evidence>
<dbReference type="EMBL" id="JAXCGZ010017091">
    <property type="protein sequence ID" value="KAK7068887.1"/>
    <property type="molecule type" value="Genomic_DNA"/>
</dbReference>
<evidence type="ECO:0000256" key="3">
    <source>
        <dbReference type="ARBA" id="ARBA00022475"/>
    </source>
</evidence>
<dbReference type="NCBIfam" id="TIGR01013">
    <property type="entry name" value="2a58"/>
    <property type="match status" value="1"/>
</dbReference>
<protein>
    <submittedName>
        <fullName evidence="8">Uncharacterized protein</fullName>
    </submittedName>
</protein>
<sequence>MGANIGTSVTNTLVSIGQVGDREQFERAFAGAIVHDMFNWLSVLVLLPLETATGYLYHLTQAIVGSVTLEHNNVNVEMLSRITKPLTDAIVKLDKRVLTGWTMNDPSFENATLLLRLCPDSYNTSELITCPNLAAHIPLSDTGFGLLLLTASLVLLLGCLISIVKTLSSMLKGSVADMVQHVINADLPRVPWLTGYIAILAGALMTFILQSSSIFTSTLTPLVGLGVISVERVYPLTLGSNLGTTTTALLAALASDSSRLQPAIQIALIHLFFNISGLLLWYPIPFLRLPVRMALALGRVTAKYRWFAIVYMLFSFCIAPVFVFLVSLGGAVAMYSVFIPIVILTLALVFINVAQVKFPKYLPPFLRTWHWLPLPLRSLDPMDDCVTHLMCCRQCRSREYDQVPPVSTLHPPAGLVGKHELPRTIVVIETDKNGAIYDRTFDDLGCIEECMSSPSEIQVHHPQSPTTIFVQRETSA</sequence>
<evidence type="ECO:0000313" key="8">
    <source>
        <dbReference type="EMBL" id="KAK7068887.1"/>
    </source>
</evidence>
<dbReference type="PANTHER" id="PTHR10010">
    <property type="entry name" value="SOLUTE CARRIER FAMILY 34 SODIUM PHOSPHATE , MEMBER 2-RELATED"/>
    <property type="match status" value="1"/>
</dbReference>
<dbReference type="GO" id="GO:0016324">
    <property type="term" value="C:apical plasma membrane"/>
    <property type="evidence" value="ECO:0007669"/>
    <property type="project" value="UniProtKB-SubCell"/>
</dbReference>
<reference evidence="8 9" key="1">
    <citation type="submission" date="2023-11" db="EMBL/GenBank/DDBJ databases">
        <title>Halocaridina rubra genome assembly.</title>
        <authorList>
            <person name="Smith C."/>
        </authorList>
    </citation>
    <scope>NUCLEOTIDE SEQUENCE [LARGE SCALE GENOMIC DNA]</scope>
    <source>
        <strain evidence="8">EP-1</strain>
        <tissue evidence="8">Whole</tissue>
    </source>
</reference>
<keyword evidence="9" id="KW-1185">Reference proteome</keyword>
<dbReference type="PANTHER" id="PTHR10010:SF46">
    <property type="entry name" value="SODIUM-DEPENDENT PHOSPHATE TRANSPORT PROTEIN 2B"/>
    <property type="match status" value="1"/>
</dbReference>
<dbReference type="Pfam" id="PF02690">
    <property type="entry name" value="Na_Pi_cotrans"/>
    <property type="match status" value="1"/>
</dbReference>
<dbReference type="AlphaFoldDB" id="A0AAN9A482"/>
<evidence type="ECO:0000256" key="7">
    <source>
        <dbReference type="SAM" id="Phobius"/>
    </source>
</evidence>
<keyword evidence="4 7" id="KW-0812">Transmembrane</keyword>
<organism evidence="8 9">
    <name type="scientific">Halocaridina rubra</name>
    <name type="common">Hawaiian red shrimp</name>
    <dbReference type="NCBI Taxonomy" id="373956"/>
    <lineage>
        <taxon>Eukaryota</taxon>
        <taxon>Metazoa</taxon>
        <taxon>Ecdysozoa</taxon>
        <taxon>Arthropoda</taxon>
        <taxon>Crustacea</taxon>
        <taxon>Multicrustacea</taxon>
        <taxon>Malacostraca</taxon>
        <taxon>Eumalacostraca</taxon>
        <taxon>Eucarida</taxon>
        <taxon>Decapoda</taxon>
        <taxon>Pleocyemata</taxon>
        <taxon>Caridea</taxon>
        <taxon>Atyoidea</taxon>
        <taxon>Atyidae</taxon>
        <taxon>Halocaridina</taxon>
    </lineage>
</organism>
<feature type="transmembrane region" description="Helical" evidence="7">
    <location>
        <begin position="144"/>
        <end position="164"/>
    </location>
</feature>
<comment type="caution">
    <text evidence="8">The sequence shown here is derived from an EMBL/GenBank/DDBJ whole genome shotgun (WGS) entry which is preliminary data.</text>
</comment>
<evidence type="ECO:0000256" key="6">
    <source>
        <dbReference type="ARBA" id="ARBA00023136"/>
    </source>
</evidence>
<comment type="subcellular location">
    <subcellularLocation>
        <location evidence="1">Apical cell membrane</location>
        <topology evidence="1">Multi-pass membrane protein</topology>
    </subcellularLocation>
</comment>
<dbReference type="GO" id="GO:0005436">
    <property type="term" value="F:sodium:phosphate symporter activity"/>
    <property type="evidence" value="ECO:0007669"/>
    <property type="project" value="InterPro"/>
</dbReference>
<keyword evidence="6 7" id="KW-0472">Membrane</keyword>
<keyword evidence="5 7" id="KW-1133">Transmembrane helix</keyword>